<sequence>MTLLPTQHQQIVTEARAIEARAVPRTNLMMEQNDTVAKNLSSTFNIVTAAINAGAAAAEAARDGARVDRTDAASAFLSVLAAASASASGFALVNAPTPAPAPAPAPAPVPASTSAFAPASAPAPATNPALTPCTCTFCVCPLLATGRTIARSSASAGFVSAVCDVVPAYEINRKATTVVEVWREWALSGNNVALPQHQTIYVASQQLAPLAFSSQSQAILAIPGRDVLIVRGSMTEAQVRSQRAIVHQQHPHPVPRNGGEASVHSATRAVWGACGNCNWRGHYGARCSVRNGNDAQEDDSSLDKDEAHRGGPPPPHPPSRKRPPLPPPFPRSSGAEELYDPSYRD</sequence>
<feature type="region of interest" description="Disordered" evidence="1">
    <location>
        <begin position="292"/>
        <end position="345"/>
    </location>
</feature>
<accession>A0A1D2JHP0</accession>
<evidence type="ECO:0000313" key="3">
    <source>
        <dbReference type="Proteomes" id="UP000242814"/>
    </source>
</evidence>
<organism evidence="2 3">
    <name type="scientific">Paracoccidioides brasiliensis</name>
    <dbReference type="NCBI Taxonomy" id="121759"/>
    <lineage>
        <taxon>Eukaryota</taxon>
        <taxon>Fungi</taxon>
        <taxon>Dikarya</taxon>
        <taxon>Ascomycota</taxon>
        <taxon>Pezizomycotina</taxon>
        <taxon>Eurotiomycetes</taxon>
        <taxon>Eurotiomycetidae</taxon>
        <taxon>Onygenales</taxon>
        <taxon>Ajellomycetaceae</taxon>
        <taxon>Paracoccidioides</taxon>
    </lineage>
</organism>
<evidence type="ECO:0000313" key="2">
    <source>
        <dbReference type="EMBL" id="ODH36225.1"/>
    </source>
</evidence>
<dbReference type="EMBL" id="LZYO01000091">
    <property type="protein sequence ID" value="ODH36225.1"/>
    <property type="molecule type" value="Genomic_DNA"/>
</dbReference>
<comment type="caution">
    <text evidence="2">The sequence shown here is derived from an EMBL/GenBank/DDBJ whole genome shotgun (WGS) entry which is preliminary data.</text>
</comment>
<dbReference type="VEuPathDB" id="FungiDB:PABG_07435"/>
<protein>
    <submittedName>
        <fullName evidence="2">Uncharacterized protein</fullName>
    </submittedName>
</protein>
<name>A0A1D2JHP0_PARBR</name>
<proteinExistence type="predicted"/>
<dbReference type="Proteomes" id="UP000242814">
    <property type="component" value="Unassembled WGS sequence"/>
</dbReference>
<dbReference type="VEuPathDB" id="FungiDB:PADG_12453"/>
<gene>
    <name evidence="2" type="ORF">ACO22_02831</name>
</gene>
<reference evidence="2 3" key="1">
    <citation type="submission" date="2016-06" db="EMBL/GenBank/DDBJ databases">
        <authorList>
            <person name="Kjaerup R.B."/>
            <person name="Dalgaard T.S."/>
            <person name="Juul-Madsen H.R."/>
        </authorList>
    </citation>
    <scope>NUCLEOTIDE SEQUENCE [LARGE SCALE GENOMIC DNA]</scope>
    <source>
        <strain evidence="2 3">Pb300</strain>
    </source>
</reference>
<evidence type="ECO:0000256" key="1">
    <source>
        <dbReference type="SAM" id="MobiDB-lite"/>
    </source>
</evidence>
<dbReference type="AlphaFoldDB" id="A0A1D2JHP0"/>